<comment type="caution">
    <text evidence="2">The sequence shown here is derived from an EMBL/GenBank/DDBJ whole genome shotgun (WGS) entry which is preliminary data.</text>
</comment>
<dbReference type="PANTHER" id="PTHR11439:SF483">
    <property type="entry name" value="PEPTIDE SYNTHASE GLIP-LIKE, PUTATIVE (AFU_ORTHOLOGUE AFUA_3G12920)-RELATED"/>
    <property type="match status" value="1"/>
</dbReference>
<dbReference type="InterPro" id="IPR013103">
    <property type="entry name" value="RVT_2"/>
</dbReference>
<sequence>MLVWLLSKAQLTPGYISSGLVPNLVSPMPYVPPSKKDYDILFQSLFDEYFQPPPSIVSHVLLIDFPTPADIIGSPSSTIIDQDVPSASTSPITKEKQALVIHQEEIQEFYRLQLWELVPRHDHIMLINLKRLFKVPLDEFGGVLKKGSVSGKRNMTVYHMDIKTAFLNSVLREEVYVSQPEGLVDKDHPQLCVQTKEGFCRLKHVPRAWIEGKDILLVQIYEDDIIFASTNLEFCKNFANEMSLKFKMSMKGKMSFFLGLQISQNPRGISMNQSIYARKIIKKYGMESNDPVDTPMVDRTKLDEDPQRIPVDPSCYHGMVGSLMYLTFNRPDLVFDVYMYARYQEKPTKNHLTAVK</sequence>
<dbReference type="Pfam" id="PF07727">
    <property type="entry name" value="RVT_2"/>
    <property type="match status" value="2"/>
</dbReference>
<gene>
    <name evidence="2" type="ORF">Tci_031510</name>
</gene>
<reference evidence="2" key="1">
    <citation type="journal article" date="2019" name="Sci. Rep.">
        <title>Draft genome of Tanacetum cinerariifolium, the natural source of mosquito coil.</title>
        <authorList>
            <person name="Yamashiro T."/>
            <person name="Shiraishi A."/>
            <person name="Satake H."/>
            <person name="Nakayama K."/>
        </authorList>
    </citation>
    <scope>NUCLEOTIDE SEQUENCE</scope>
</reference>
<proteinExistence type="predicted"/>
<name>A0A6L2LG12_TANCI</name>
<feature type="domain" description="Reverse transcriptase Ty1/copia-type" evidence="1">
    <location>
        <begin position="212"/>
        <end position="297"/>
    </location>
</feature>
<dbReference type="PANTHER" id="PTHR11439">
    <property type="entry name" value="GAG-POL-RELATED RETROTRANSPOSON"/>
    <property type="match status" value="1"/>
</dbReference>
<organism evidence="2">
    <name type="scientific">Tanacetum cinerariifolium</name>
    <name type="common">Dalmatian daisy</name>
    <name type="synonym">Chrysanthemum cinerariifolium</name>
    <dbReference type="NCBI Taxonomy" id="118510"/>
    <lineage>
        <taxon>Eukaryota</taxon>
        <taxon>Viridiplantae</taxon>
        <taxon>Streptophyta</taxon>
        <taxon>Embryophyta</taxon>
        <taxon>Tracheophyta</taxon>
        <taxon>Spermatophyta</taxon>
        <taxon>Magnoliopsida</taxon>
        <taxon>eudicotyledons</taxon>
        <taxon>Gunneridae</taxon>
        <taxon>Pentapetalae</taxon>
        <taxon>asterids</taxon>
        <taxon>campanulids</taxon>
        <taxon>Asterales</taxon>
        <taxon>Asteraceae</taxon>
        <taxon>Asteroideae</taxon>
        <taxon>Anthemideae</taxon>
        <taxon>Anthemidinae</taxon>
        <taxon>Tanacetum</taxon>
    </lineage>
</organism>
<evidence type="ECO:0000313" key="2">
    <source>
        <dbReference type="EMBL" id="GEU59532.1"/>
    </source>
</evidence>
<dbReference type="InterPro" id="IPR043502">
    <property type="entry name" value="DNA/RNA_pol_sf"/>
</dbReference>
<accession>A0A6L2LG12</accession>
<feature type="domain" description="Reverse transcriptase Ty1/copia-type" evidence="1">
    <location>
        <begin position="149"/>
        <end position="210"/>
    </location>
</feature>
<protein>
    <recommendedName>
        <fullName evidence="1">Reverse transcriptase Ty1/copia-type domain-containing protein</fullName>
    </recommendedName>
</protein>
<dbReference type="EMBL" id="BKCJ010004187">
    <property type="protein sequence ID" value="GEU59532.1"/>
    <property type="molecule type" value="Genomic_DNA"/>
</dbReference>
<dbReference type="AlphaFoldDB" id="A0A6L2LG12"/>
<evidence type="ECO:0000259" key="1">
    <source>
        <dbReference type="Pfam" id="PF07727"/>
    </source>
</evidence>
<dbReference type="SUPFAM" id="SSF56672">
    <property type="entry name" value="DNA/RNA polymerases"/>
    <property type="match status" value="1"/>
</dbReference>